<dbReference type="InterPro" id="IPR013785">
    <property type="entry name" value="Aldolase_TIM"/>
</dbReference>
<dbReference type="InterPro" id="IPR000887">
    <property type="entry name" value="Aldlse_KDPG_KHG"/>
</dbReference>
<name>A0ABN5PK89_9VIBR</name>
<dbReference type="NCBIfam" id="TIGR01182">
    <property type="entry name" value="eda"/>
    <property type="match status" value="1"/>
</dbReference>
<dbReference type="Pfam" id="PF01081">
    <property type="entry name" value="Aldolase"/>
    <property type="match status" value="1"/>
</dbReference>
<organism evidence="9 10">
    <name type="scientific">Vibrio alfacsensis</name>
    <dbReference type="NCBI Taxonomy" id="1074311"/>
    <lineage>
        <taxon>Bacteria</taxon>
        <taxon>Pseudomonadati</taxon>
        <taxon>Pseudomonadota</taxon>
        <taxon>Gammaproteobacteria</taxon>
        <taxon>Vibrionales</taxon>
        <taxon>Vibrionaceae</taxon>
        <taxon>Vibrio</taxon>
    </lineage>
</organism>
<proteinExistence type="inferred from homology"/>
<gene>
    <name evidence="9" type="ORF">D1115_15495</name>
</gene>
<reference evidence="9 10" key="1">
    <citation type="submission" date="2018-08" db="EMBL/GenBank/DDBJ databases">
        <title>Genomic taxonomy of the Vibrionaceae family.</title>
        <authorList>
            <person name="Gomez-Gil B."/>
            <person name="Tanaka M."/>
            <person name="Sawabe T."/>
            <person name="Enciso-Ibarra K."/>
        </authorList>
    </citation>
    <scope>NUCLEOTIDE SEQUENCE [LARGE SCALE GENOMIC DNA]</scope>
    <source>
        <strain evidence="9 10">CAIM 1831</strain>
    </source>
</reference>
<evidence type="ECO:0000256" key="1">
    <source>
        <dbReference type="ARBA" id="ARBA00000654"/>
    </source>
</evidence>
<keyword evidence="6" id="KW-0456">Lyase</keyword>
<dbReference type="Gene3D" id="3.20.20.70">
    <property type="entry name" value="Aldolase class I"/>
    <property type="match status" value="1"/>
</dbReference>
<dbReference type="RefSeq" id="WP_128812384.1">
    <property type="nucleotide sequence ID" value="NZ_AP019850.1"/>
</dbReference>
<dbReference type="NCBIfam" id="NF004325">
    <property type="entry name" value="PRK05718.1"/>
    <property type="match status" value="1"/>
</dbReference>
<evidence type="ECO:0000256" key="6">
    <source>
        <dbReference type="ARBA" id="ARBA00023239"/>
    </source>
</evidence>
<keyword evidence="7" id="KW-0704">Schiff base</keyword>
<dbReference type="CDD" id="cd00452">
    <property type="entry name" value="KDPG_aldolase"/>
    <property type="match status" value="1"/>
</dbReference>
<dbReference type="EC" id="4.1.2.14" evidence="5"/>
<comment type="subunit">
    <text evidence="4">Homotrimer.</text>
</comment>
<evidence type="ECO:0000256" key="8">
    <source>
        <dbReference type="ARBA" id="ARBA00023277"/>
    </source>
</evidence>
<protein>
    <recommendedName>
        <fullName evidence="5">2-dehydro-3-deoxy-phosphogluconate aldolase</fullName>
        <ecNumber evidence="5">4.1.2.14</ecNumber>
    </recommendedName>
</protein>
<evidence type="ECO:0000256" key="7">
    <source>
        <dbReference type="ARBA" id="ARBA00023270"/>
    </source>
</evidence>
<keyword evidence="10" id="KW-1185">Reference proteome</keyword>
<evidence type="ECO:0000313" key="10">
    <source>
        <dbReference type="Proteomes" id="UP000262832"/>
    </source>
</evidence>
<sequence>MNIKEINQKLREMRVMPVIQIENAKDAPSLAKVLVENGLPAAEITFRSDAAAEAIRLMREAYPEMIICAGTVLNAEQAKLAVESGADFVVSPGFNPNTVRYCIDNNIHIIAGVNSPSQVEQALEMGLNSLKFFPAEASGGVAMLRSLTGPYKGLEFMPTGGVNVINLGNYLAIPEVVCCGGTWIAPVDRIADNDWEVIGENVRNTLETIKKIGA</sequence>
<evidence type="ECO:0000313" key="9">
    <source>
        <dbReference type="EMBL" id="AXY02469.1"/>
    </source>
</evidence>
<dbReference type="PROSITE" id="PS00159">
    <property type="entry name" value="ALDOLASE_KDPG_KHG_1"/>
    <property type="match status" value="1"/>
</dbReference>
<comment type="similarity">
    <text evidence="3">Belongs to the KHG/KDPG aldolase family.</text>
</comment>
<dbReference type="InterPro" id="IPR031338">
    <property type="entry name" value="KDPG/KHG_AS_2"/>
</dbReference>
<dbReference type="PROSITE" id="PS00160">
    <property type="entry name" value="ALDOLASE_KDPG_KHG_2"/>
    <property type="match status" value="1"/>
</dbReference>
<dbReference type="PANTHER" id="PTHR30246">
    <property type="entry name" value="2-KETO-3-DEOXY-6-PHOSPHOGLUCONATE ALDOLASE"/>
    <property type="match status" value="1"/>
</dbReference>
<evidence type="ECO:0000256" key="3">
    <source>
        <dbReference type="ARBA" id="ARBA00006906"/>
    </source>
</evidence>
<evidence type="ECO:0000256" key="2">
    <source>
        <dbReference type="ARBA" id="ARBA00004736"/>
    </source>
</evidence>
<evidence type="ECO:0000256" key="4">
    <source>
        <dbReference type="ARBA" id="ARBA00011233"/>
    </source>
</evidence>
<dbReference type="Proteomes" id="UP000262832">
    <property type="component" value="Chromosome II"/>
</dbReference>
<dbReference type="EMBL" id="CP032094">
    <property type="protein sequence ID" value="AXY02469.1"/>
    <property type="molecule type" value="Genomic_DNA"/>
</dbReference>
<evidence type="ECO:0000256" key="5">
    <source>
        <dbReference type="ARBA" id="ARBA00013063"/>
    </source>
</evidence>
<dbReference type="SUPFAM" id="SSF51569">
    <property type="entry name" value="Aldolase"/>
    <property type="match status" value="1"/>
</dbReference>
<comment type="catalytic activity">
    <reaction evidence="1">
        <text>2-dehydro-3-deoxy-6-phospho-D-gluconate = D-glyceraldehyde 3-phosphate + pyruvate</text>
        <dbReference type="Rhea" id="RHEA:17089"/>
        <dbReference type="ChEBI" id="CHEBI:15361"/>
        <dbReference type="ChEBI" id="CHEBI:57569"/>
        <dbReference type="ChEBI" id="CHEBI:59776"/>
        <dbReference type="EC" id="4.1.2.14"/>
    </reaction>
</comment>
<dbReference type="PANTHER" id="PTHR30246:SF1">
    <property type="entry name" value="2-DEHYDRO-3-DEOXY-6-PHOSPHOGALACTONATE ALDOLASE-RELATED"/>
    <property type="match status" value="1"/>
</dbReference>
<keyword evidence="8" id="KW-0119">Carbohydrate metabolism</keyword>
<comment type="pathway">
    <text evidence="2">Carbohydrate acid metabolism; 2-dehydro-3-deoxy-D-gluconate degradation; D-glyceraldehyde 3-phosphate and pyruvate from 2-dehydro-3-deoxy-D-gluconate: step 2/2.</text>
</comment>
<accession>A0ABN5PK89</accession>
<dbReference type="InterPro" id="IPR031337">
    <property type="entry name" value="KDPG/KHG_AS_1"/>
</dbReference>